<keyword evidence="3" id="KW-1185">Reference proteome</keyword>
<dbReference type="Proteomes" id="UP000075359">
    <property type="component" value="Unassembled WGS sequence"/>
</dbReference>
<organism evidence="2 3">
    <name type="scientific">Sulfurovum riftiae</name>
    <dbReference type="NCBI Taxonomy" id="1630136"/>
    <lineage>
        <taxon>Bacteria</taxon>
        <taxon>Pseudomonadati</taxon>
        <taxon>Campylobacterota</taxon>
        <taxon>Epsilonproteobacteria</taxon>
        <taxon>Campylobacterales</taxon>
        <taxon>Sulfurovaceae</taxon>
        <taxon>Sulfurovum</taxon>
    </lineage>
</organism>
<reference evidence="2 3" key="1">
    <citation type="submission" date="2015-11" db="EMBL/GenBank/DDBJ databases">
        <title>Draft genome of Sulfurovum riftiae 1812E, a member of the Epsilonproteobacteria isolated from the tube of the deep-sea hydrothermal vent tubewom Riftia pachyptila.</title>
        <authorList>
            <person name="Vetriani C."/>
            <person name="Giovannelli D."/>
        </authorList>
    </citation>
    <scope>NUCLEOTIDE SEQUENCE [LARGE SCALE GENOMIC DNA]</scope>
    <source>
        <strain evidence="2 3">1812E</strain>
    </source>
</reference>
<accession>A0A151CID1</accession>
<dbReference type="SUPFAM" id="SSF53474">
    <property type="entry name" value="alpha/beta-Hydrolases"/>
    <property type="match status" value="1"/>
</dbReference>
<comment type="caution">
    <text evidence="2">The sequence shown here is derived from an EMBL/GenBank/DDBJ whole genome shotgun (WGS) entry which is preliminary data.</text>
</comment>
<dbReference type="STRING" id="1630136.AS592_02750"/>
<dbReference type="AlphaFoldDB" id="A0A151CID1"/>
<dbReference type="OrthoDB" id="9777090at2"/>
<name>A0A151CID1_9BACT</name>
<evidence type="ECO:0000313" key="2">
    <source>
        <dbReference type="EMBL" id="KYJ87276.1"/>
    </source>
</evidence>
<sequence length="285" mass="32577">MYHPMQYKLIRGYFTCLNALSPDLALYSAYRLFHRPVNPKRRNRNAKPLPPAESFFVPMDDDRAIQAYRWGPKEAPAVLLVHGWSTNPESMSHFASLLLENGYRVFSYDALRHGRSSHTFSDLADWADSVRAVMASIGPVECIIAHSFGGAAVTVASKLGLETKKLVLVSPIHDIRTVVRNFAVHFGIPSEIVERLSDYTWHKNAERFSKYGKDWSDIVTSAFHVPTLIFHDEADREIGIEHSRHLCQKWPWAELHTTKGLGHRRILDDETVAKEILRFIRNDSQ</sequence>
<dbReference type="PANTHER" id="PTHR43798:SF33">
    <property type="entry name" value="HYDROLASE, PUTATIVE (AFU_ORTHOLOGUE AFUA_2G14860)-RELATED"/>
    <property type="match status" value="1"/>
</dbReference>
<dbReference type="Pfam" id="PF12697">
    <property type="entry name" value="Abhydrolase_6"/>
    <property type="match status" value="1"/>
</dbReference>
<dbReference type="PANTHER" id="PTHR43798">
    <property type="entry name" value="MONOACYLGLYCEROL LIPASE"/>
    <property type="match status" value="1"/>
</dbReference>
<gene>
    <name evidence="2" type="ORF">AS592_02750</name>
</gene>
<evidence type="ECO:0000313" key="3">
    <source>
        <dbReference type="Proteomes" id="UP000075359"/>
    </source>
</evidence>
<dbReference type="GO" id="GO:0016020">
    <property type="term" value="C:membrane"/>
    <property type="evidence" value="ECO:0007669"/>
    <property type="project" value="TreeGrafter"/>
</dbReference>
<dbReference type="InterPro" id="IPR050266">
    <property type="entry name" value="AB_hydrolase_sf"/>
</dbReference>
<evidence type="ECO:0000259" key="1">
    <source>
        <dbReference type="Pfam" id="PF12697"/>
    </source>
</evidence>
<dbReference type="EMBL" id="LNKT01000002">
    <property type="protein sequence ID" value="KYJ87276.1"/>
    <property type="molecule type" value="Genomic_DNA"/>
</dbReference>
<dbReference type="InterPro" id="IPR029058">
    <property type="entry name" value="AB_hydrolase_fold"/>
</dbReference>
<feature type="domain" description="AB hydrolase-1" evidence="1">
    <location>
        <begin position="78"/>
        <end position="274"/>
    </location>
</feature>
<dbReference type="Gene3D" id="3.40.50.1820">
    <property type="entry name" value="alpha/beta hydrolase"/>
    <property type="match status" value="1"/>
</dbReference>
<protein>
    <recommendedName>
        <fullName evidence="1">AB hydrolase-1 domain-containing protein</fullName>
    </recommendedName>
</protein>
<dbReference type="InterPro" id="IPR000073">
    <property type="entry name" value="AB_hydrolase_1"/>
</dbReference>
<proteinExistence type="predicted"/>
<dbReference type="RefSeq" id="WP_067329016.1">
    <property type="nucleotide sequence ID" value="NZ_LNKT01000002.1"/>
</dbReference>